<dbReference type="Gene3D" id="3.20.20.140">
    <property type="entry name" value="Metal-dependent hydrolases"/>
    <property type="match status" value="1"/>
</dbReference>
<dbReference type="Pfam" id="PF02614">
    <property type="entry name" value="UxaC"/>
    <property type="match status" value="1"/>
</dbReference>
<accession>A0ABV4UAQ2</accession>
<evidence type="ECO:0000313" key="7">
    <source>
        <dbReference type="EMBL" id="MFA9948848.1"/>
    </source>
</evidence>
<comment type="similarity">
    <text evidence="3">Belongs to the metallo-dependent hydrolases superfamily. Uronate isomerase family.</text>
</comment>
<protein>
    <recommendedName>
        <fullName evidence="5">Uronate isomerase</fullName>
        <ecNumber evidence="4">5.3.1.12</ecNumber>
    </recommendedName>
</protein>
<evidence type="ECO:0000256" key="5">
    <source>
        <dbReference type="ARBA" id="ARBA00020555"/>
    </source>
</evidence>
<name>A0ABV4UAQ2_9RHOO</name>
<dbReference type="SUPFAM" id="SSF51556">
    <property type="entry name" value="Metallo-dependent hydrolases"/>
    <property type="match status" value="1"/>
</dbReference>
<dbReference type="RefSeq" id="WP_418890020.1">
    <property type="nucleotide sequence ID" value="NZ_JBEUWX010000001.1"/>
</dbReference>
<comment type="pathway">
    <text evidence="2">Carbohydrate metabolism; pentose and glucuronate interconversion.</text>
</comment>
<evidence type="ECO:0000313" key="8">
    <source>
        <dbReference type="Proteomes" id="UP001574673"/>
    </source>
</evidence>
<dbReference type="Proteomes" id="UP001574673">
    <property type="component" value="Unassembled WGS sequence"/>
</dbReference>
<reference evidence="8" key="1">
    <citation type="submission" date="2024-06" db="EMBL/GenBank/DDBJ databases">
        <title>Radixoralia hellwigii gen. nov., sp nov., isolated from a root canal in the human oral cavity.</title>
        <authorList>
            <person name="Bartsch S."/>
            <person name="Wittmer A."/>
            <person name="Schulz A.-K."/>
            <person name="Neumann-Schaal M."/>
            <person name="Wolf J."/>
            <person name="Gronow S."/>
            <person name="Tennert C."/>
            <person name="Haecker G."/>
            <person name="Cieplik F."/>
            <person name="Al-Ahmad A."/>
        </authorList>
    </citation>
    <scope>NUCLEOTIDE SEQUENCE [LARGE SCALE GENOMIC DNA]</scope>
    <source>
        <strain evidence="8">Wk13</strain>
    </source>
</reference>
<comment type="caution">
    <text evidence="7">The sequence shown here is derived from an EMBL/GenBank/DDBJ whole genome shotgun (WGS) entry which is preliminary data.</text>
</comment>
<dbReference type="InterPro" id="IPR003766">
    <property type="entry name" value="Uronate_isomerase"/>
</dbReference>
<dbReference type="InterPro" id="IPR032466">
    <property type="entry name" value="Metal_Hydrolase"/>
</dbReference>
<gene>
    <name evidence="7" type="ORF">ABCS64_00650</name>
</gene>
<sequence length="84" mass="9491">MNADFLLPDASAQRLYHECHEYAALMPIIDYHCHLPPADIAGDTRFENRAQVWLGGDHYKWRAMRANGIVETGGLLTQDHSLLA</sequence>
<keyword evidence="8" id="KW-1185">Reference proteome</keyword>
<dbReference type="PANTHER" id="PTHR30068">
    <property type="entry name" value="URONATE ISOMERASE"/>
    <property type="match status" value="1"/>
</dbReference>
<evidence type="ECO:0000256" key="3">
    <source>
        <dbReference type="ARBA" id="ARBA00008397"/>
    </source>
</evidence>
<proteinExistence type="inferred from homology"/>
<evidence type="ECO:0000256" key="1">
    <source>
        <dbReference type="ARBA" id="ARBA00001165"/>
    </source>
</evidence>
<evidence type="ECO:0000256" key="4">
    <source>
        <dbReference type="ARBA" id="ARBA00012546"/>
    </source>
</evidence>
<dbReference type="EMBL" id="JBEUWX010000001">
    <property type="protein sequence ID" value="MFA9948848.1"/>
    <property type="molecule type" value="Genomic_DNA"/>
</dbReference>
<dbReference type="GO" id="GO:0008880">
    <property type="term" value="F:glucuronate isomerase activity"/>
    <property type="evidence" value="ECO:0007669"/>
    <property type="project" value="UniProtKB-EC"/>
</dbReference>
<keyword evidence="6 7" id="KW-0413">Isomerase</keyword>
<comment type="catalytic activity">
    <reaction evidence="1">
        <text>D-glucuronate = D-fructuronate</text>
        <dbReference type="Rhea" id="RHEA:13049"/>
        <dbReference type="ChEBI" id="CHEBI:58720"/>
        <dbReference type="ChEBI" id="CHEBI:59863"/>
        <dbReference type="EC" id="5.3.1.12"/>
    </reaction>
</comment>
<evidence type="ECO:0000256" key="6">
    <source>
        <dbReference type="ARBA" id="ARBA00023235"/>
    </source>
</evidence>
<dbReference type="EC" id="5.3.1.12" evidence="4"/>
<organism evidence="7 8">
    <name type="scientific">Dentiradicibacter hellwigii</name>
    <dbReference type="NCBI Taxonomy" id="3149053"/>
    <lineage>
        <taxon>Bacteria</taxon>
        <taxon>Pseudomonadati</taxon>
        <taxon>Pseudomonadota</taxon>
        <taxon>Betaproteobacteria</taxon>
        <taxon>Rhodocyclales</taxon>
        <taxon>Rhodocyclaceae</taxon>
        <taxon>Dentiradicibacter</taxon>
    </lineage>
</organism>
<dbReference type="PANTHER" id="PTHR30068:SF4">
    <property type="entry name" value="URONATE ISOMERASE"/>
    <property type="match status" value="1"/>
</dbReference>
<dbReference type="Gene3D" id="1.10.2020.10">
    <property type="entry name" value="uronate isomerase, domain 2, chain A"/>
    <property type="match status" value="1"/>
</dbReference>
<evidence type="ECO:0000256" key="2">
    <source>
        <dbReference type="ARBA" id="ARBA00004892"/>
    </source>
</evidence>